<keyword evidence="4 7" id="KW-0472">Membrane</keyword>
<feature type="compositionally biased region" description="Low complexity" evidence="6">
    <location>
        <begin position="497"/>
        <end position="520"/>
    </location>
</feature>
<evidence type="ECO:0000256" key="4">
    <source>
        <dbReference type="ARBA" id="ARBA00023136"/>
    </source>
</evidence>
<dbReference type="InterPro" id="IPR005829">
    <property type="entry name" value="Sugar_transporter_CS"/>
</dbReference>
<dbReference type="AlphaFoldDB" id="A0A919GPY5"/>
<dbReference type="PANTHER" id="PTHR42718:SF49">
    <property type="entry name" value="EXPORT PROTEIN"/>
    <property type="match status" value="1"/>
</dbReference>
<feature type="transmembrane region" description="Helical" evidence="7">
    <location>
        <begin position="467"/>
        <end position="486"/>
    </location>
</feature>
<feature type="region of interest" description="Disordered" evidence="6">
    <location>
        <begin position="495"/>
        <end position="520"/>
    </location>
</feature>
<dbReference type="EMBL" id="BNCD01000039">
    <property type="protein sequence ID" value="GHH88612.1"/>
    <property type="molecule type" value="Genomic_DNA"/>
</dbReference>
<feature type="transmembrane region" description="Helical" evidence="7">
    <location>
        <begin position="274"/>
        <end position="298"/>
    </location>
</feature>
<keyword evidence="10" id="KW-1185">Reference proteome</keyword>
<dbReference type="PROSITE" id="PS00216">
    <property type="entry name" value="SUGAR_TRANSPORT_1"/>
    <property type="match status" value="1"/>
</dbReference>
<dbReference type="PANTHER" id="PTHR42718">
    <property type="entry name" value="MAJOR FACILITATOR SUPERFAMILY MULTIDRUG TRANSPORTER MFSC"/>
    <property type="match status" value="1"/>
</dbReference>
<dbReference type="GO" id="GO:0046677">
    <property type="term" value="P:response to antibiotic"/>
    <property type="evidence" value="ECO:0007669"/>
    <property type="project" value="UniProtKB-KW"/>
</dbReference>
<dbReference type="CDD" id="cd17321">
    <property type="entry name" value="MFS_MMR_MDR_like"/>
    <property type="match status" value="1"/>
</dbReference>
<feature type="transmembrane region" description="Helical" evidence="7">
    <location>
        <begin position="363"/>
        <end position="389"/>
    </location>
</feature>
<feature type="transmembrane region" description="Helical" evidence="7">
    <location>
        <begin position="205"/>
        <end position="225"/>
    </location>
</feature>
<accession>A0A919GPY5</accession>
<name>A0A919GPY5_9ACTN</name>
<feature type="transmembrane region" description="Helical" evidence="7">
    <location>
        <begin position="410"/>
        <end position="427"/>
    </location>
</feature>
<feature type="transmembrane region" description="Helical" evidence="7">
    <location>
        <begin position="62"/>
        <end position="81"/>
    </location>
</feature>
<feature type="transmembrane region" description="Helical" evidence="7">
    <location>
        <begin position="21"/>
        <end position="42"/>
    </location>
</feature>
<evidence type="ECO:0000259" key="8">
    <source>
        <dbReference type="PROSITE" id="PS50850"/>
    </source>
</evidence>
<dbReference type="InterPro" id="IPR020846">
    <property type="entry name" value="MFS_dom"/>
</dbReference>
<reference evidence="9" key="1">
    <citation type="journal article" date="2014" name="Int. J. Syst. Evol. Microbiol.">
        <title>Complete genome sequence of Corynebacterium casei LMG S-19264T (=DSM 44701T), isolated from a smear-ripened cheese.</title>
        <authorList>
            <consortium name="US DOE Joint Genome Institute (JGI-PGF)"/>
            <person name="Walter F."/>
            <person name="Albersmeier A."/>
            <person name="Kalinowski J."/>
            <person name="Ruckert C."/>
        </authorList>
    </citation>
    <scope>NUCLEOTIDE SEQUENCE</scope>
    <source>
        <strain evidence="9">JCM 5069</strain>
    </source>
</reference>
<evidence type="ECO:0000256" key="1">
    <source>
        <dbReference type="ARBA" id="ARBA00004651"/>
    </source>
</evidence>
<keyword evidence="2 7" id="KW-0812">Transmembrane</keyword>
<evidence type="ECO:0000256" key="6">
    <source>
        <dbReference type="SAM" id="MobiDB-lite"/>
    </source>
</evidence>
<keyword evidence="3 7" id="KW-1133">Transmembrane helix</keyword>
<comment type="subcellular location">
    <subcellularLocation>
        <location evidence="1">Cell membrane</location>
        <topology evidence="1">Multi-pass membrane protein</topology>
    </subcellularLocation>
</comment>
<evidence type="ECO:0000313" key="9">
    <source>
        <dbReference type="EMBL" id="GHH88612.1"/>
    </source>
</evidence>
<sequence>MAAVRGAAGREEGFMRGWGPLTAVCLSTFMLLVDVTICVVALPDMARALHASLSDLQWVLDGYALALAALLLGVGAAADILGRRRVHVAGVVVFAAASLACGLAPGPGALVAARAVQGAGGAAMLATTLPLLGSVYEGRDRSVALGVWGAVSGAAAAVGPVLGGVLTQGPGWRWIFLVNLPVSVAAVWMSLRVVPESRAPRGRGIDWAGTATFALFAAALTYGVVRAGAVGWTSAHTLSAFALAVVALGCFAVVQRRAAHPLLDPALFRRPAFLGAMVGALAFNGAAFGVLPYTSIWLQTVLGMSPVRGGLVMVPLSVASFVVAAVGGRLLHGVPARLTIGGGLLLVGVGGFCQAVLDAGDSWAALVPGLVLVGFGTGLVAPAIAGAALAAVPQERAGMAGGAVNTFRQLGYALGVAVYGTVLTARMREALPDAAARALAGGGARALRGELPERVLRAAFASGLDTAAQAAGATAVVAGALVLVLLRSRRPGRTVRAQAAQDGQAAQDAPGAQDPAAAGF</sequence>
<dbReference type="InterPro" id="IPR036259">
    <property type="entry name" value="MFS_trans_sf"/>
</dbReference>
<evidence type="ECO:0000256" key="2">
    <source>
        <dbReference type="ARBA" id="ARBA00022692"/>
    </source>
</evidence>
<comment type="caution">
    <text evidence="9">The sequence shown here is derived from an EMBL/GenBank/DDBJ whole genome shotgun (WGS) entry which is preliminary data.</text>
</comment>
<feature type="transmembrane region" description="Helical" evidence="7">
    <location>
        <begin position="338"/>
        <end position="357"/>
    </location>
</feature>
<dbReference type="GO" id="GO:0022857">
    <property type="term" value="F:transmembrane transporter activity"/>
    <property type="evidence" value="ECO:0007669"/>
    <property type="project" value="InterPro"/>
</dbReference>
<evidence type="ECO:0000256" key="5">
    <source>
        <dbReference type="ARBA" id="ARBA00023251"/>
    </source>
</evidence>
<keyword evidence="5" id="KW-0046">Antibiotic resistance</keyword>
<dbReference type="InterPro" id="IPR011701">
    <property type="entry name" value="MFS"/>
</dbReference>
<protein>
    <submittedName>
        <fullName evidence="9">MFS transporter</fullName>
    </submittedName>
</protein>
<dbReference type="Proteomes" id="UP000603708">
    <property type="component" value="Unassembled WGS sequence"/>
</dbReference>
<dbReference type="Gene3D" id="1.20.1720.10">
    <property type="entry name" value="Multidrug resistance protein D"/>
    <property type="match status" value="1"/>
</dbReference>
<gene>
    <name evidence="9" type="ORF">GCM10018793_68890</name>
</gene>
<evidence type="ECO:0000256" key="7">
    <source>
        <dbReference type="SAM" id="Phobius"/>
    </source>
</evidence>
<organism evidence="9 10">
    <name type="scientific">Streptomyces sulfonofaciens</name>
    <dbReference type="NCBI Taxonomy" id="68272"/>
    <lineage>
        <taxon>Bacteria</taxon>
        <taxon>Bacillati</taxon>
        <taxon>Actinomycetota</taxon>
        <taxon>Actinomycetes</taxon>
        <taxon>Kitasatosporales</taxon>
        <taxon>Streptomycetaceae</taxon>
        <taxon>Streptomyces</taxon>
    </lineage>
</organism>
<dbReference type="Pfam" id="PF07690">
    <property type="entry name" value="MFS_1"/>
    <property type="match status" value="1"/>
</dbReference>
<proteinExistence type="predicted"/>
<feature type="transmembrane region" description="Helical" evidence="7">
    <location>
        <begin position="143"/>
        <end position="166"/>
    </location>
</feature>
<feature type="transmembrane region" description="Helical" evidence="7">
    <location>
        <begin position="310"/>
        <end position="331"/>
    </location>
</feature>
<evidence type="ECO:0000313" key="10">
    <source>
        <dbReference type="Proteomes" id="UP000603708"/>
    </source>
</evidence>
<feature type="transmembrane region" description="Helical" evidence="7">
    <location>
        <begin position="88"/>
        <end position="110"/>
    </location>
</feature>
<dbReference type="Gene3D" id="1.20.1250.20">
    <property type="entry name" value="MFS general substrate transporter like domains"/>
    <property type="match status" value="1"/>
</dbReference>
<dbReference type="PRINTS" id="PR01036">
    <property type="entry name" value="TCRTETB"/>
</dbReference>
<feature type="transmembrane region" description="Helical" evidence="7">
    <location>
        <begin position="172"/>
        <end position="193"/>
    </location>
</feature>
<feature type="transmembrane region" description="Helical" evidence="7">
    <location>
        <begin position="237"/>
        <end position="254"/>
    </location>
</feature>
<evidence type="ECO:0000256" key="3">
    <source>
        <dbReference type="ARBA" id="ARBA00022989"/>
    </source>
</evidence>
<dbReference type="PROSITE" id="PS50850">
    <property type="entry name" value="MFS"/>
    <property type="match status" value="1"/>
</dbReference>
<feature type="domain" description="Major facilitator superfamily (MFS) profile" evidence="8">
    <location>
        <begin position="20"/>
        <end position="490"/>
    </location>
</feature>
<dbReference type="SUPFAM" id="SSF103473">
    <property type="entry name" value="MFS general substrate transporter"/>
    <property type="match status" value="1"/>
</dbReference>
<dbReference type="GO" id="GO:0005886">
    <property type="term" value="C:plasma membrane"/>
    <property type="evidence" value="ECO:0007669"/>
    <property type="project" value="UniProtKB-SubCell"/>
</dbReference>
<feature type="transmembrane region" description="Helical" evidence="7">
    <location>
        <begin position="116"/>
        <end position="136"/>
    </location>
</feature>
<reference evidence="9" key="2">
    <citation type="submission" date="2020-09" db="EMBL/GenBank/DDBJ databases">
        <authorList>
            <person name="Sun Q."/>
            <person name="Ohkuma M."/>
        </authorList>
    </citation>
    <scope>NUCLEOTIDE SEQUENCE</scope>
    <source>
        <strain evidence="9">JCM 5069</strain>
    </source>
</reference>